<dbReference type="OrthoDB" id="3790454at2759"/>
<protein>
    <submittedName>
        <fullName evidence="2">Uncharacterized protein</fullName>
    </submittedName>
</protein>
<organism evidence="2 3">
    <name type="scientific">Periconia digitata</name>
    <dbReference type="NCBI Taxonomy" id="1303443"/>
    <lineage>
        <taxon>Eukaryota</taxon>
        <taxon>Fungi</taxon>
        <taxon>Dikarya</taxon>
        <taxon>Ascomycota</taxon>
        <taxon>Pezizomycotina</taxon>
        <taxon>Dothideomycetes</taxon>
        <taxon>Pleosporomycetidae</taxon>
        <taxon>Pleosporales</taxon>
        <taxon>Massarineae</taxon>
        <taxon>Periconiaceae</taxon>
        <taxon>Periconia</taxon>
    </lineage>
</organism>
<dbReference type="Proteomes" id="UP001152607">
    <property type="component" value="Unassembled WGS sequence"/>
</dbReference>
<evidence type="ECO:0000313" key="3">
    <source>
        <dbReference type="Proteomes" id="UP001152607"/>
    </source>
</evidence>
<sequence length="301" mass="34322">MAGARGRRKGLGLRSTRAFTILSDRASVDADTPSTKIPPHYGFPPTIPSPFVGDLPTALDAILVFGSQYPQLKTLTHTLIQDVDHKTDWVNLFQSVLTAHAANPLDGRQLLEELLFLITRTLLPEQIAENRRFMYYVYGQRHTLATRLSLRYDMLRQWKKGSPNQNMTIESKEAPDPPITPPPVKNNPRFPNRRGLMPNIIPTLIAAPEYGYNKRQSDCMKHHITELDELLLFSDETVEKWGTVTLLVKLAAAVSHWQWLRENNETFYDMQVNNYAELDGKADDCDWVRDLKPPKEKDGES</sequence>
<dbReference type="AlphaFoldDB" id="A0A9W4U9N5"/>
<proteinExistence type="predicted"/>
<dbReference type="EMBL" id="CAOQHR010000002">
    <property type="protein sequence ID" value="CAI6325207.1"/>
    <property type="molecule type" value="Genomic_DNA"/>
</dbReference>
<evidence type="ECO:0000313" key="2">
    <source>
        <dbReference type="EMBL" id="CAI6325207.1"/>
    </source>
</evidence>
<reference evidence="2" key="1">
    <citation type="submission" date="2023-01" db="EMBL/GenBank/DDBJ databases">
        <authorList>
            <person name="Van Ghelder C."/>
            <person name="Rancurel C."/>
        </authorList>
    </citation>
    <scope>NUCLEOTIDE SEQUENCE</scope>
    <source>
        <strain evidence="2">CNCM I-4278</strain>
    </source>
</reference>
<accession>A0A9W4U9N5</accession>
<name>A0A9W4U9N5_9PLEO</name>
<feature type="region of interest" description="Disordered" evidence="1">
    <location>
        <begin position="163"/>
        <end position="192"/>
    </location>
</feature>
<comment type="caution">
    <text evidence="2">The sequence shown here is derived from an EMBL/GenBank/DDBJ whole genome shotgun (WGS) entry which is preliminary data.</text>
</comment>
<evidence type="ECO:0000256" key="1">
    <source>
        <dbReference type="SAM" id="MobiDB-lite"/>
    </source>
</evidence>
<keyword evidence="3" id="KW-1185">Reference proteome</keyword>
<feature type="compositionally biased region" description="Pro residues" evidence="1">
    <location>
        <begin position="176"/>
        <end position="185"/>
    </location>
</feature>
<gene>
    <name evidence="2" type="ORF">PDIGIT_LOCUS3765</name>
</gene>